<organism evidence="2 3">
    <name type="scientific">Nocardioides jiangsuensis</name>
    <dbReference type="NCBI Taxonomy" id="2866161"/>
    <lineage>
        <taxon>Bacteria</taxon>
        <taxon>Bacillati</taxon>
        <taxon>Actinomycetota</taxon>
        <taxon>Actinomycetes</taxon>
        <taxon>Propionibacteriales</taxon>
        <taxon>Nocardioidaceae</taxon>
        <taxon>Nocardioides</taxon>
    </lineage>
</organism>
<keyword evidence="3" id="KW-1185">Reference proteome</keyword>
<reference evidence="2 3" key="1">
    <citation type="submission" date="2021-08" db="EMBL/GenBank/DDBJ databases">
        <title>Nocardioides bacterium WL0053 sp. nov., isolated from the sediment.</title>
        <authorList>
            <person name="Wang L."/>
            <person name="Zhang D."/>
            <person name="Zhang A."/>
        </authorList>
    </citation>
    <scope>NUCLEOTIDE SEQUENCE [LARGE SCALE GENOMIC DNA]</scope>
    <source>
        <strain evidence="2 3">WL0053</strain>
    </source>
</reference>
<comment type="caution">
    <text evidence="2">The sequence shown here is derived from an EMBL/GenBank/DDBJ whole genome shotgun (WGS) entry which is preliminary data.</text>
</comment>
<dbReference type="PROSITE" id="PS51257">
    <property type="entry name" value="PROKAR_LIPOPROTEIN"/>
    <property type="match status" value="1"/>
</dbReference>
<gene>
    <name evidence="2" type="ORF">K1X13_05970</name>
</gene>
<proteinExistence type="predicted"/>
<keyword evidence="1" id="KW-0732">Signal</keyword>
<feature type="signal peptide" evidence="1">
    <location>
        <begin position="1"/>
        <end position="17"/>
    </location>
</feature>
<evidence type="ECO:0000313" key="2">
    <source>
        <dbReference type="EMBL" id="MBY9074363.1"/>
    </source>
</evidence>
<evidence type="ECO:0000256" key="1">
    <source>
        <dbReference type="SAM" id="SignalP"/>
    </source>
</evidence>
<dbReference type="InterPro" id="IPR038482">
    <property type="entry name" value="Tp34-type_sf"/>
</dbReference>
<protein>
    <submittedName>
        <fullName evidence="2">Uncharacterized protein</fullName>
    </submittedName>
</protein>
<sequence length="190" mass="20569">MRRPALALAATPLLALAACGGAEAGAEEHASPVPDGVVEQYGTLDDEVKERGGRTTAGEWTVSYIVEAAEPWFEGHGQHEKFREPASGETHHIEIIPTETSTGRIVPDVPVNVQVIDEKGAVVDEQRLNFYYSAFFHYANNFSVPADGSYTLRATLGAPTFLRHGEESEQPALTEGATVTFEDVELTREG</sequence>
<dbReference type="Gene3D" id="2.60.40.2480">
    <property type="entry name" value="Periplasmic metal-binding protein Tp34-type"/>
    <property type="match status" value="1"/>
</dbReference>
<dbReference type="EMBL" id="JAIEZQ010000001">
    <property type="protein sequence ID" value="MBY9074363.1"/>
    <property type="molecule type" value="Genomic_DNA"/>
</dbReference>
<name>A0ABS7RJW2_9ACTN</name>
<evidence type="ECO:0000313" key="3">
    <source>
        <dbReference type="Proteomes" id="UP000754710"/>
    </source>
</evidence>
<dbReference type="RefSeq" id="WP_221024052.1">
    <property type="nucleotide sequence ID" value="NZ_JAIEZQ010000001.1"/>
</dbReference>
<dbReference type="Proteomes" id="UP000754710">
    <property type="component" value="Unassembled WGS sequence"/>
</dbReference>
<feature type="chain" id="PRO_5046033162" evidence="1">
    <location>
        <begin position="18"/>
        <end position="190"/>
    </location>
</feature>
<accession>A0ABS7RJW2</accession>